<protein>
    <recommendedName>
        <fullName evidence="11">Germin-like protein</fullName>
    </recommendedName>
</protein>
<dbReference type="SUPFAM" id="SSF51182">
    <property type="entry name" value="RmlC-like cupins"/>
    <property type="match status" value="1"/>
</dbReference>
<dbReference type="Proteomes" id="UP000694864">
    <property type="component" value="Chromosome 3"/>
</dbReference>
<feature type="domain" description="Cupin type-1" evidence="12">
    <location>
        <begin position="65"/>
        <end position="213"/>
    </location>
</feature>
<dbReference type="GeneID" id="104776013"/>
<dbReference type="Gene3D" id="2.60.120.10">
    <property type="entry name" value="Jelly Rolls"/>
    <property type="match status" value="1"/>
</dbReference>
<dbReference type="InterPro" id="IPR001929">
    <property type="entry name" value="Germin"/>
</dbReference>
<dbReference type="InterPro" id="IPR014710">
    <property type="entry name" value="RmlC-like_jellyroll"/>
</dbReference>
<comment type="function">
    <text evidence="1">May play a role in plant defense. Probably has no oxalate oxidase activity even if the active site is conserved.</text>
</comment>
<evidence type="ECO:0000256" key="3">
    <source>
        <dbReference type="ARBA" id="ARBA00007456"/>
    </source>
</evidence>
<evidence type="ECO:0000256" key="10">
    <source>
        <dbReference type="ARBA" id="ARBA00023211"/>
    </source>
</evidence>
<dbReference type="InterPro" id="IPR019780">
    <property type="entry name" value="Germin_Mn-BS"/>
</dbReference>
<comment type="similarity">
    <text evidence="3 11">Belongs to the germin family.</text>
</comment>
<evidence type="ECO:0000313" key="14">
    <source>
        <dbReference type="RefSeq" id="XP_010498303.1"/>
    </source>
</evidence>
<accession>A0ABM0YAX5</accession>
<keyword evidence="13" id="KW-1185">Reference proteome</keyword>
<dbReference type="InterPro" id="IPR006045">
    <property type="entry name" value="Cupin_1"/>
</dbReference>
<dbReference type="PROSITE" id="PS00725">
    <property type="entry name" value="GERMIN"/>
    <property type="match status" value="1"/>
</dbReference>
<dbReference type="RefSeq" id="XP_010498303.1">
    <property type="nucleotide sequence ID" value="XM_010500001.2"/>
</dbReference>
<gene>
    <name evidence="14" type="primary">LOC104776013</name>
</gene>
<keyword evidence="10 11" id="KW-0464">Manganese</keyword>
<keyword evidence="4 11" id="KW-0052">Apoplast</keyword>
<name>A0ABM0YAX5_CAMSA</name>
<dbReference type="SMART" id="SM00835">
    <property type="entry name" value="Cupin_1"/>
    <property type="match status" value="1"/>
</dbReference>
<organism evidence="13 14">
    <name type="scientific">Camelina sativa</name>
    <name type="common">False flax</name>
    <name type="synonym">Myagrum sativum</name>
    <dbReference type="NCBI Taxonomy" id="90675"/>
    <lineage>
        <taxon>Eukaryota</taxon>
        <taxon>Viridiplantae</taxon>
        <taxon>Streptophyta</taxon>
        <taxon>Embryophyta</taxon>
        <taxon>Tracheophyta</taxon>
        <taxon>Spermatophyta</taxon>
        <taxon>Magnoliopsida</taxon>
        <taxon>eudicotyledons</taxon>
        <taxon>Gunneridae</taxon>
        <taxon>Pentapetalae</taxon>
        <taxon>rosids</taxon>
        <taxon>malvids</taxon>
        <taxon>Brassicales</taxon>
        <taxon>Brassicaceae</taxon>
        <taxon>Camelineae</taxon>
        <taxon>Camelina</taxon>
    </lineage>
</organism>
<proteinExistence type="inferred from homology"/>
<evidence type="ECO:0000259" key="12">
    <source>
        <dbReference type="SMART" id="SM00835"/>
    </source>
</evidence>
<evidence type="ECO:0000256" key="4">
    <source>
        <dbReference type="ARBA" id="ARBA00022523"/>
    </source>
</evidence>
<evidence type="ECO:0000256" key="2">
    <source>
        <dbReference type="ARBA" id="ARBA00004271"/>
    </source>
</evidence>
<evidence type="ECO:0000256" key="5">
    <source>
        <dbReference type="ARBA" id="ARBA00022525"/>
    </source>
</evidence>
<comment type="subcellular location">
    <subcellularLocation>
        <location evidence="2 11">Secreted</location>
        <location evidence="2 11">Extracellular space</location>
        <location evidence="2 11">Apoplast</location>
    </subcellularLocation>
</comment>
<dbReference type="CDD" id="cd02241">
    <property type="entry name" value="cupin_OxOx"/>
    <property type="match status" value="1"/>
</dbReference>
<evidence type="ECO:0000256" key="6">
    <source>
        <dbReference type="ARBA" id="ARBA00022723"/>
    </source>
</evidence>
<dbReference type="InterPro" id="IPR011051">
    <property type="entry name" value="RmlC_Cupin_sf"/>
</dbReference>
<evidence type="ECO:0000256" key="9">
    <source>
        <dbReference type="ARBA" id="ARBA00023180"/>
    </source>
</evidence>
<dbReference type="PANTHER" id="PTHR31238">
    <property type="entry name" value="GERMIN-LIKE PROTEIN SUBFAMILY 3 MEMBER 3"/>
    <property type="match status" value="1"/>
</dbReference>
<evidence type="ECO:0000313" key="13">
    <source>
        <dbReference type="Proteomes" id="UP000694864"/>
    </source>
</evidence>
<keyword evidence="6 11" id="KW-0479">Metal-binding</keyword>
<sequence length="224" mass="24132">MTTTLQISSSLFTYFFLKFCLFVIPSLSSDSDPLQDFCFGDLKASPSINGFPCKSAVSLSDFFYSGLGGPLDTSNSDGYAVAPANVLTFPGLNTLGLSMNDVELDPDGVNPPHSHPRASEVGTVIEGLVFVGFLTTNNTLYSKTLEAGEAFVIPRGLVHFQWNVGRVRARLITAFNSQLPGTVVLPNTLFGSNPPIPNAILVRAFRTDFTTVRNLKSNFSGCSF</sequence>
<dbReference type="PRINTS" id="PR00325">
    <property type="entry name" value="GERMIN"/>
</dbReference>
<reference evidence="14" key="2">
    <citation type="submission" date="2025-08" db="UniProtKB">
        <authorList>
            <consortium name="RefSeq"/>
        </authorList>
    </citation>
    <scope>IDENTIFICATION</scope>
    <source>
        <tissue evidence="14">Leaf</tissue>
    </source>
</reference>
<evidence type="ECO:0000256" key="1">
    <source>
        <dbReference type="ARBA" id="ARBA00003629"/>
    </source>
</evidence>
<keyword evidence="9" id="KW-0325">Glycoprotein</keyword>
<evidence type="ECO:0000256" key="8">
    <source>
        <dbReference type="ARBA" id="ARBA00023157"/>
    </source>
</evidence>
<evidence type="ECO:0000256" key="7">
    <source>
        <dbReference type="ARBA" id="ARBA00022729"/>
    </source>
</evidence>
<reference evidence="13" key="1">
    <citation type="journal article" date="2014" name="Nat. Commun.">
        <title>The emerging biofuel crop Camelina sativa retains a highly undifferentiated hexaploid genome structure.</title>
        <authorList>
            <person name="Kagale S."/>
            <person name="Koh C."/>
            <person name="Nixon J."/>
            <person name="Bollina V."/>
            <person name="Clarke W.E."/>
            <person name="Tuteja R."/>
            <person name="Spillane C."/>
            <person name="Robinson S.J."/>
            <person name="Links M.G."/>
            <person name="Clarke C."/>
            <person name="Higgins E.E."/>
            <person name="Huebert T."/>
            <person name="Sharpe A.G."/>
            <person name="Parkin I.A."/>
        </authorList>
    </citation>
    <scope>NUCLEOTIDE SEQUENCE [LARGE SCALE GENOMIC DNA]</scope>
    <source>
        <strain evidence="13">cv. DH55</strain>
    </source>
</reference>
<evidence type="ECO:0000256" key="11">
    <source>
        <dbReference type="RuleBase" id="RU366015"/>
    </source>
</evidence>
<keyword evidence="5 11" id="KW-0964">Secreted</keyword>
<dbReference type="Pfam" id="PF00190">
    <property type="entry name" value="Cupin_1"/>
    <property type="match status" value="1"/>
</dbReference>
<keyword evidence="8" id="KW-1015">Disulfide bond</keyword>
<keyword evidence="7" id="KW-0732">Signal</keyword>